<dbReference type="InterPro" id="IPR001878">
    <property type="entry name" value="Znf_CCHC"/>
</dbReference>
<reference evidence="4 5" key="1">
    <citation type="journal article" date="2011" name="Science">
        <title>The ecoresponsive genome of Daphnia pulex.</title>
        <authorList>
            <person name="Colbourne J.K."/>
            <person name="Pfrender M.E."/>
            <person name="Gilbert D."/>
            <person name="Thomas W.K."/>
            <person name="Tucker A."/>
            <person name="Oakley T.H."/>
            <person name="Tokishita S."/>
            <person name="Aerts A."/>
            <person name="Arnold G.J."/>
            <person name="Basu M.K."/>
            <person name="Bauer D.J."/>
            <person name="Caceres C.E."/>
            <person name="Carmel L."/>
            <person name="Casola C."/>
            <person name="Choi J.H."/>
            <person name="Detter J.C."/>
            <person name="Dong Q."/>
            <person name="Dusheyko S."/>
            <person name="Eads B.D."/>
            <person name="Frohlich T."/>
            <person name="Geiler-Samerotte K.A."/>
            <person name="Gerlach D."/>
            <person name="Hatcher P."/>
            <person name="Jogdeo S."/>
            <person name="Krijgsveld J."/>
            <person name="Kriventseva E.V."/>
            <person name="Kultz D."/>
            <person name="Laforsch C."/>
            <person name="Lindquist E."/>
            <person name="Lopez J."/>
            <person name="Manak J.R."/>
            <person name="Muller J."/>
            <person name="Pangilinan J."/>
            <person name="Patwardhan R.P."/>
            <person name="Pitluck S."/>
            <person name="Pritham E.J."/>
            <person name="Rechtsteiner A."/>
            <person name="Rho M."/>
            <person name="Rogozin I.B."/>
            <person name="Sakarya O."/>
            <person name="Salamov A."/>
            <person name="Schaack S."/>
            <person name="Shapiro H."/>
            <person name="Shiga Y."/>
            <person name="Skalitzky C."/>
            <person name="Smith Z."/>
            <person name="Souvorov A."/>
            <person name="Sung W."/>
            <person name="Tang Z."/>
            <person name="Tsuchiya D."/>
            <person name="Tu H."/>
            <person name="Vos H."/>
            <person name="Wang M."/>
            <person name="Wolf Y.I."/>
            <person name="Yamagata H."/>
            <person name="Yamada T."/>
            <person name="Ye Y."/>
            <person name="Shaw J.R."/>
            <person name="Andrews J."/>
            <person name="Crease T.J."/>
            <person name="Tang H."/>
            <person name="Lucas S.M."/>
            <person name="Robertson H.M."/>
            <person name="Bork P."/>
            <person name="Koonin E.V."/>
            <person name="Zdobnov E.M."/>
            <person name="Grigoriev I.V."/>
            <person name="Lynch M."/>
            <person name="Boore J.L."/>
        </authorList>
    </citation>
    <scope>NUCLEOTIDE SEQUENCE [LARGE SCALE GENOMIC DNA]</scope>
</reference>
<evidence type="ECO:0000256" key="2">
    <source>
        <dbReference type="SAM" id="MobiDB-lite"/>
    </source>
</evidence>
<dbReference type="Gene3D" id="4.10.60.10">
    <property type="entry name" value="Zinc finger, CCHC-type"/>
    <property type="match status" value="1"/>
</dbReference>
<keyword evidence="1" id="KW-0863">Zinc-finger</keyword>
<dbReference type="SUPFAM" id="SSF57756">
    <property type="entry name" value="Retrovirus zinc finger-like domains"/>
    <property type="match status" value="1"/>
</dbReference>
<dbReference type="KEGG" id="dpx:DAPPUDRAFT_112153"/>
<keyword evidence="1" id="KW-0479">Metal-binding</keyword>
<proteinExistence type="predicted"/>
<dbReference type="EMBL" id="GL732614">
    <property type="protein sequence ID" value="EFX71043.1"/>
    <property type="molecule type" value="Genomic_DNA"/>
</dbReference>
<organism evidence="4 5">
    <name type="scientific">Daphnia pulex</name>
    <name type="common">Water flea</name>
    <dbReference type="NCBI Taxonomy" id="6669"/>
    <lineage>
        <taxon>Eukaryota</taxon>
        <taxon>Metazoa</taxon>
        <taxon>Ecdysozoa</taxon>
        <taxon>Arthropoda</taxon>
        <taxon>Crustacea</taxon>
        <taxon>Branchiopoda</taxon>
        <taxon>Diplostraca</taxon>
        <taxon>Cladocera</taxon>
        <taxon>Anomopoda</taxon>
        <taxon>Daphniidae</taxon>
        <taxon>Daphnia</taxon>
    </lineage>
</organism>
<feature type="compositionally biased region" description="Basic and acidic residues" evidence="2">
    <location>
        <begin position="194"/>
        <end position="203"/>
    </location>
</feature>
<dbReference type="SMART" id="SM00343">
    <property type="entry name" value="ZnF_C2HC"/>
    <property type="match status" value="1"/>
</dbReference>
<dbReference type="GO" id="GO:2000767">
    <property type="term" value="P:positive regulation of cytoplasmic translation"/>
    <property type="evidence" value="ECO:0000318"/>
    <property type="project" value="GO_Central"/>
</dbReference>
<evidence type="ECO:0000313" key="5">
    <source>
        <dbReference type="Proteomes" id="UP000000305"/>
    </source>
</evidence>
<dbReference type="GO" id="GO:0003727">
    <property type="term" value="F:single-stranded RNA binding"/>
    <property type="evidence" value="ECO:0000318"/>
    <property type="project" value="GO_Central"/>
</dbReference>
<dbReference type="Proteomes" id="UP000000305">
    <property type="component" value="Unassembled WGS sequence"/>
</dbReference>
<feature type="compositionally biased region" description="Basic and acidic residues" evidence="2">
    <location>
        <begin position="1"/>
        <end position="37"/>
    </location>
</feature>
<name>E9HB22_DAPPU</name>
<dbReference type="InParanoid" id="E9HB22"/>
<evidence type="ECO:0000313" key="4">
    <source>
        <dbReference type="EMBL" id="EFX71043.1"/>
    </source>
</evidence>
<dbReference type="OrthoDB" id="8066754at2759"/>
<gene>
    <name evidence="4" type="ORF">DAPPUDRAFT_112153</name>
</gene>
<feature type="domain" description="CCHC-type" evidence="3">
    <location>
        <begin position="92"/>
        <end position="108"/>
    </location>
</feature>
<sequence>MKAGEFRDPEMAKILEEREKRHDRDRREREKERERSNRSRRFRGGTAHYSDYPSRSFDSGAYQTPGCSGFGSEYGGRGGNVRGGRRPGSDNKCHLCGEPGHFFKQCPQKETVVRNDNEHVELKASEWVMEVLKEGYVIPFIKHPPVYEEVNNASAIQELIFVQQEVADLERLKIIEFREERPHCGSPLTVSKSIGRDGSIKKR</sequence>
<evidence type="ECO:0000259" key="3">
    <source>
        <dbReference type="PROSITE" id="PS50158"/>
    </source>
</evidence>
<dbReference type="GO" id="GO:0005737">
    <property type="term" value="C:cytoplasm"/>
    <property type="evidence" value="ECO:0000318"/>
    <property type="project" value="GO_Central"/>
</dbReference>
<dbReference type="GO" id="GO:0045182">
    <property type="term" value="F:translation regulator activity"/>
    <property type="evidence" value="ECO:0000318"/>
    <property type="project" value="GO_Central"/>
</dbReference>
<dbReference type="GO" id="GO:0008270">
    <property type="term" value="F:zinc ion binding"/>
    <property type="evidence" value="ECO:0007669"/>
    <property type="project" value="UniProtKB-KW"/>
</dbReference>
<dbReference type="GO" id="GO:0003729">
    <property type="term" value="F:mRNA binding"/>
    <property type="evidence" value="ECO:0000318"/>
    <property type="project" value="GO_Central"/>
</dbReference>
<keyword evidence="5" id="KW-1185">Reference proteome</keyword>
<dbReference type="InterPro" id="IPR036875">
    <property type="entry name" value="Znf_CCHC_sf"/>
</dbReference>
<accession>E9HB22</accession>
<evidence type="ECO:0000256" key="1">
    <source>
        <dbReference type="PROSITE-ProRule" id="PRU00047"/>
    </source>
</evidence>
<protein>
    <recommendedName>
        <fullName evidence="3">CCHC-type domain-containing protein</fullName>
    </recommendedName>
</protein>
<dbReference type="HOGENOM" id="CLU_1350131_0_0_1"/>
<feature type="region of interest" description="Disordered" evidence="2">
    <location>
        <begin position="1"/>
        <end position="60"/>
    </location>
</feature>
<dbReference type="PROSITE" id="PS50158">
    <property type="entry name" value="ZF_CCHC"/>
    <property type="match status" value="1"/>
</dbReference>
<feature type="region of interest" description="Disordered" evidence="2">
    <location>
        <begin position="184"/>
        <end position="203"/>
    </location>
</feature>
<dbReference type="Pfam" id="PF00098">
    <property type="entry name" value="zf-CCHC"/>
    <property type="match status" value="1"/>
</dbReference>
<dbReference type="AlphaFoldDB" id="E9HB22"/>
<keyword evidence="1" id="KW-0862">Zinc</keyword>